<reference evidence="3 4" key="1">
    <citation type="submission" date="2020-04" db="EMBL/GenBank/DDBJ databases">
        <authorList>
            <person name="Hitch T.C.A."/>
            <person name="Wylensek D."/>
            <person name="Clavel T."/>
        </authorList>
    </citation>
    <scope>NUCLEOTIDE SEQUENCE [LARGE SCALE GENOMIC DNA]</scope>
    <source>
        <strain evidence="3 4">BSM-130-P53-3C</strain>
    </source>
</reference>
<dbReference type="EMBL" id="JABAGI010000007">
    <property type="protein sequence ID" value="NME62315.1"/>
    <property type="molecule type" value="Genomic_DNA"/>
</dbReference>
<evidence type="ECO:0000256" key="2">
    <source>
        <dbReference type="SAM" id="SignalP"/>
    </source>
</evidence>
<organism evidence="3 4">
    <name type="scientific">Bifidobacterium thermophilum</name>
    <dbReference type="NCBI Taxonomy" id="33905"/>
    <lineage>
        <taxon>Bacteria</taxon>
        <taxon>Bacillati</taxon>
        <taxon>Actinomycetota</taxon>
        <taxon>Actinomycetes</taxon>
        <taxon>Bifidobacteriales</taxon>
        <taxon>Bifidobacteriaceae</taxon>
        <taxon>Bifidobacterium</taxon>
    </lineage>
</organism>
<name>A0A7X9NRK4_9BIFI</name>
<evidence type="ECO:0000313" key="3">
    <source>
        <dbReference type="EMBL" id="NME62315.1"/>
    </source>
</evidence>
<dbReference type="Proteomes" id="UP000588369">
    <property type="component" value="Unassembled WGS sequence"/>
</dbReference>
<evidence type="ECO:0000313" key="4">
    <source>
        <dbReference type="Proteomes" id="UP000588369"/>
    </source>
</evidence>
<feature type="chain" id="PRO_5031350192" description="Lipoprotein" evidence="2">
    <location>
        <begin position="25"/>
        <end position="260"/>
    </location>
</feature>
<accession>A0A7X9NRK4</accession>
<proteinExistence type="predicted"/>
<feature type="signal peptide" evidence="2">
    <location>
        <begin position="1"/>
        <end position="24"/>
    </location>
</feature>
<keyword evidence="2" id="KW-0732">Signal</keyword>
<sequence length="260" mass="28731">MDMKIKWRSIISALAIIVCVGACASACSAPWSGKTQAGKANTSGEPSASQSSADPDFGEDSGHLASSLQALAKRMLNDDNTLKKEKKDSDDVMSAQQRDIIIRATKNNGKISRSDYEQSWMNFRSCIVNRGWTDSKPLSYGGFYSMPAMNYAGLTDSQSKKLDKDLSYCIGHEMMNVDLLYRTQEGNAELSTDYHQLIVDCLIKKNVVPTSYSKDQFSKDTSSDSAPEFFHSAEAQECFALYQYGYAEASDQASYWKPLG</sequence>
<evidence type="ECO:0008006" key="5">
    <source>
        <dbReference type="Google" id="ProtNLM"/>
    </source>
</evidence>
<dbReference type="AlphaFoldDB" id="A0A7X9NRK4"/>
<feature type="region of interest" description="Disordered" evidence="1">
    <location>
        <begin position="34"/>
        <end position="61"/>
    </location>
</feature>
<evidence type="ECO:0000256" key="1">
    <source>
        <dbReference type="SAM" id="MobiDB-lite"/>
    </source>
</evidence>
<dbReference type="RefSeq" id="WP_168984262.1">
    <property type="nucleotide sequence ID" value="NZ_JABAGI010000007.1"/>
</dbReference>
<comment type="caution">
    <text evidence="3">The sequence shown here is derived from an EMBL/GenBank/DDBJ whole genome shotgun (WGS) entry which is preliminary data.</text>
</comment>
<gene>
    <name evidence="3" type="ORF">HF844_05820</name>
</gene>
<feature type="compositionally biased region" description="Polar residues" evidence="1">
    <location>
        <begin position="34"/>
        <end position="53"/>
    </location>
</feature>
<protein>
    <recommendedName>
        <fullName evidence="5">Lipoprotein</fullName>
    </recommendedName>
</protein>